<evidence type="ECO:0000256" key="1">
    <source>
        <dbReference type="ARBA" id="ARBA00008769"/>
    </source>
</evidence>
<gene>
    <name evidence="4" type="ORF">DFR50_109108</name>
</gene>
<dbReference type="GO" id="GO:0008643">
    <property type="term" value="P:carbohydrate transport"/>
    <property type="evidence" value="ECO:0007669"/>
    <property type="project" value="InterPro"/>
</dbReference>
<keyword evidence="5" id="KW-1185">Reference proteome</keyword>
<dbReference type="AlphaFoldDB" id="A0A366FKV6"/>
<dbReference type="PANTHER" id="PTHR37944:SF1">
    <property type="entry name" value="PORIN B"/>
    <property type="match status" value="1"/>
</dbReference>
<comment type="similarity">
    <text evidence="1 2">Belongs to the OprB family.</text>
</comment>
<comment type="caution">
    <text evidence="4">The sequence shown here is derived from an EMBL/GenBank/DDBJ whole genome shotgun (WGS) entry which is preliminary data.</text>
</comment>
<evidence type="ECO:0000313" key="4">
    <source>
        <dbReference type="EMBL" id="RBP14355.1"/>
    </source>
</evidence>
<dbReference type="RefSeq" id="WP_113889038.1">
    <property type="nucleotide sequence ID" value="NZ_QNRK01000009.1"/>
</dbReference>
<proteinExistence type="inferred from homology"/>
<name>A0A366FKV6_9HYPH</name>
<dbReference type="InterPro" id="IPR052932">
    <property type="entry name" value="OprB_Porin"/>
</dbReference>
<dbReference type="Gene3D" id="2.40.160.180">
    <property type="entry name" value="Carbohydrate-selective porin OprB"/>
    <property type="match status" value="1"/>
</dbReference>
<evidence type="ECO:0000256" key="2">
    <source>
        <dbReference type="RuleBase" id="RU363072"/>
    </source>
</evidence>
<organism evidence="4 5">
    <name type="scientific">Roseiarcus fermentans</name>
    <dbReference type="NCBI Taxonomy" id="1473586"/>
    <lineage>
        <taxon>Bacteria</taxon>
        <taxon>Pseudomonadati</taxon>
        <taxon>Pseudomonadota</taxon>
        <taxon>Alphaproteobacteria</taxon>
        <taxon>Hyphomicrobiales</taxon>
        <taxon>Roseiarcaceae</taxon>
        <taxon>Roseiarcus</taxon>
    </lineage>
</organism>
<dbReference type="GO" id="GO:0016020">
    <property type="term" value="C:membrane"/>
    <property type="evidence" value="ECO:0007669"/>
    <property type="project" value="InterPro"/>
</dbReference>
<accession>A0A366FKV6</accession>
<protein>
    <submittedName>
        <fullName evidence="4">OprB family porin</fullName>
    </submittedName>
</protein>
<evidence type="ECO:0000256" key="3">
    <source>
        <dbReference type="SAM" id="MobiDB-lite"/>
    </source>
</evidence>
<dbReference type="OrthoDB" id="177316at2"/>
<dbReference type="EMBL" id="QNRK01000009">
    <property type="protein sequence ID" value="RBP14355.1"/>
    <property type="molecule type" value="Genomic_DNA"/>
</dbReference>
<sequence>MTLDSRAVRSGSCRQARARSARSPGQGPAVRLVRRLPARAALAALALAAPPAALADDLTLPALTPAPLLTADRDAWTVWTQPHLFGDWGGLRPRLSALGVDVTLTGVDEAVANLSGGVRQTVQEAGQVGLQAKFDLQKIIGLPGGSFEVTLVDRWGGNLAADAGIPALQLLNEVYGRGNIVRTEEFAYKQKMFDDRFELSVGRLAFGDEFFSFSCNFVNLTFCGSAPGNIVGDYIYNWPVSQWAAVGKVNLPADLYLKAAVFDANPDYLGAKPSVAFWPSFPDNSQGLIVPVELGWKPKFGALLGDDTIGGWWNNSAAPNAATSVDGQPILVSGLPAQPGHGRYGFSANLQQMLVHDAANPDPKNGLYGFFNVTVADRRTATQDAQIALGVFQQGVGSRARDGFGVAVGGTQVNPNVANAQAQANVLGLGPGYVQHIEYATEAWYGWQATGWLNLKFDTQYVMCPGGYTAPNNRNAFVLGVRTTVDF</sequence>
<dbReference type="GO" id="GO:0015288">
    <property type="term" value="F:porin activity"/>
    <property type="evidence" value="ECO:0007669"/>
    <property type="project" value="InterPro"/>
</dbReference>
<feature type="region of interest" description="Disordered" evidence="3">
    <location>
        <begin position="1"/>
        <end position="28"/>
    </location>
</feature>
<reference evidence="4 5" key="1">
    <citation type="submission" date="2018-06" db="EMBL/GenBank/DDBJ databases">
        <title>Genomic Encyclopedia of Type Strains, Phase IV (KMG-IV): sequencing the most valuable type-strain genomes for metagenomic binning, comparative biology and taxonomic classification.</title>
        <authorList>
            <person name="Goeker M."/>
        </authorList>
    </citation>
    <scope>NUCLEOTIDE SEQUENCE [LARGE SCALE GENOMIC DNA]</scope>
    <source>
        <strain evidence="4 5">DSM 24875</strain>
    </source>
</reference>
<dbReference type="InterPro" id="IPR038673">
    <property type="entry name" value="OprB_sf"/>
</dbReference>
<dbReference type="Proteomes" id="UP000253529">
    <property type="component" value="Unassembled WGS sequence"/>
</dbReference>
<evidence type="ECO:0000313" key="5">
    <source>
        <dbReference type="Proteomes" id="UP000253529"/>
    </source>
</evidence>
<dbReference type="Pfam" id="PF04966">
    <property type="entry name" value="OprB"/>
    <property type="match status" value="1"/>
</dbReference>
<dbReference type="PANTHER" id="PTHR37944">
    <property type="entry name" value="PORIN B"/>
    <property type="match status" value="1"/>
</dbReference>
<dbReference type="InterPro" id="IPR007049">
    <property type="entry name" value="Carb-sel_porin_OprB"/>
</dbReference>